<comment type="caution">
    <text evidence="1">The sequence shown here is derived from an EMBL/GenBank/DDBJ whole genome shotgun (WGS) entry which is preliminary data.</text>
</comment>
<sequence>MSWTSQAEMVADTTELGGAGREMCGRCRATGLQPNAYAPLAGATAALGTWPLTGGGDGYAPFASDRDLVEELLDFGIAILGHYDRVVALVQTIAMRRAELLAWIASATRGDPVKEWRAEVTDCAAALEVLTGVPGRLRAAARRVAAAPAALGDTYAEVYRLVTGGRVLPHNGRWLTGEAAGRAT</sequence>
<evidence type="ECO:0000313" key="1">
    <source>
        <dbReference type="EMBL" id="MBP2704367.1"/>
    </source>
</evidence>
<dbReference type="AlphaFoldDB" id="A0A941AIY3"/>
<dbReference type="RefSeq" id="WP_210155675.1">
    <property type="nucleotide sequence ID" value="NZ_JAFCNB010000005.1"/>
</dbReference>
<keyword evidence="2" id="KW-1185">Reference proteome</keyword>
<proteinExistence type="predicted"/>
<dbReference type="Proteomes" id="UP000674234">
    <property type="component" value="Unassembled WGS sequence"/>
</dbReference>
<gene>
    <name evidence="1" type="ORF">JOL79_11140</name>
</gene>
<reference evidence="1" key="1">
    <citation type="submission" date="2021-02" db="EMBL/GenBank/DDBJ databases">
        <title>Draft genome sequence of Microbispora sp. RL4-1S isolated from rice leaves in Thailand.</title>
        <authorList>
            <person name="Muangham S."/>
            <person name="Duangmal K."/>
        </authorList>
    </citation>
    <scope>NUCLEOTIDE SEQUENCE</scope>
    <source>
        <strain evidence="1">RL4-1S</strain>
    </source>
</reference>
<name>A0A941AIY3_9ACTN</name>
<dbReference type="EMBL" id="JAFCNB010000005">
    <property type="protein sequence ID" value="MBP2704367.1"/>
    <property type="molecule type" value="Genomic_DNA"/>
</dbReference>
<protein>
    <submittedName>
        <fullName evidence="1">Uncharacterized protein</fullName>
    </submittedName>
</protein>
<organism evidence="1 2">
    <name type="scientific">Microbispora oryzae</name>
    <dbReference type="NCBI Taxonomy" id="2806554"/>
    <lineage>
        <taxon>Bacteria</taxon>
        <taxon>Bacillati</taxon>
        <taxon>Actinomycetota</taxon>
        <taxon>Actinomycetes</taxon>
        <taxon>Streptosporangiales</taxon>
        <taxon>Streptosporangiaceae</taxon>
        <taxon>Microbispora</taxon>
    </lineage>
</organism>
<evidence type="ECO:0000313" key="2">
    <source>
        <dbReference type="Proteomes" id="UP000674234"/>
    </source>
</evidence>
<accession>A0A941AIY3</accession>